<dbReference type="OrthoDB" id="4320263at2"/>
<reference evidence="1 2" key="1">
    <citation type="submission" date="2017-03" db="EMBL/GenBank/DDBJ databases">
        <title>Complete Genome Sequence of a natural compounds producer, Streptomyces violaceus S21.</title>
        <authorList>
            <person name="Zhong C."/>
            <person name="Zhao Z."/>
            <person name="Fu J."/>
            <person name="Zong G."/>
            <person name="Qin R."/>
            <person name="Cao G."/>
        </authorList>
    </citation>
    <scope>NUCLEOTIDE SEQUENCE [LARGE SCALE GENOMIC DNA]</scope>
    <source>
        <strain evidence="1 2">S21</strain>
    </source>
</reference>
<dbReference type="KEGG" id="svu:B1H20_01330"/>
<dbReference type="AlphaFoldDB" id="A0A1V0U4X2"/>
<dbReference type="EMBL" id="CP020570">
    <property type="protein sequence ID" value="ARF60176.1"/>
    <property type="molecule type" value="Genomic_DNA"/>
</dbReference>
<dbReference type="Proteomes" id="UP000192445">
    <property type="component" value="Chromosome"/>
</dbReference>
<dbReference type="GeneID" id="63978118"/>
<protein>
    <submittedName>
        <fullName evidence="1">DUF5133 domain-containing protein</fullName>
    </submittedName>
</protein>
<name>A0A1V0U4X2_STRVN</name>
<evidence type="ECO:0000313" key="1">
    <source>
        <dbReference type="EMBL" id="ARF60176.1"/>
    </source>
</evidence>
<accession>A0A1V0U4X2</accession>
<organism evidence="1 2">
    <name type="scientific">Streptomyces violaceoruber</name>
    <dbReference type="NCBI Taxonomy" id="1935"/>
    <lineage>
        <taxon>Bacteria</taxon>
        <taxon>Bacillati</taxon>
        <taxon>Actinomycetota</taxon>
        <taxon>Actinomycetes</taxon>
        <taxon>Kitasatosporales</taxon>
        <taxon>Streptomycetaceae</taxon>
        <taxon>Streptomyces</taxon>
        <taxon>Streptomyces violaceoruber group</taxon>
    </lineage>
</organism>
<dbReference type="RefSeq" id="WP_030116788.1">
    <property type="nucleotide sequence ID" value="NZ_CP020570.1"/>
</dbReference>
<sequence>MLLAHPAVLEELLRRYDALTAEHGKGGDAAEAARRLEDVSYTLCVTTGTRDITSAVAAARERLRRRPAPGTPEPAPVALS</sequence>
<evidence type="ECO:0000313" key="2">
    <source>
        <dbReference type="Proteomes" id="UP000192445"/>
    </source>
</evidence>
<dbReference type="InterPro" id="IPR033457">
    <property type="entry name" value="DUF5133"/>
</dbReference>
<proteinExistence type="predicted"/>
<gene>
    <name evidence="1" type="ORF">B1H20_01330</name>
</gene>
<dbReference type="Pfam" id="PF17196">
    <property type="entry name" value="DUF5133"/>
    <property type="match status" value="1"/>
</dbReference>